<keyword evidence="3" id="KW-1185">Reference proteome</keyword>
<dbReference type="EMBL" id="AWEZ01000045">
    <property type="protein sequence ID" value="ERL08282.1"/>
    <property type="molecule type" value="Genomic_DNA"/>
</dbReference>
<evidence type="ECO:0000313" key="3">
    <source>
        <dbReference type="Proteomes" id="UP000016638"/>
    </source>
</evidence>
<dbReference type="InterPro" id="IPR036388">
    <property type="entry name" value="WH-like_DNA-bd_sf"/>
</dbReference>
<dbReference type="GO" id="GO:0006950">
    <property type="term" value="P:response to stress"/>
    <property type="evidence" value="ECO:0007669"/>
    <property type="project" value="TreeGrafter"/>
</dbReference>
<dbReference type="Pfam" id="PF01047">
    <property type="entry name" value="MarR"/>
    <property type="match status" value="1"/>
</dbReference>
<dbReference type="AlphaFoldDB" id="U2UYV7"/>
<protein>
    <submittedName>
        <fullName evidence="2">MarR family protein</fullName>
    </submittedName>
</protein>
<dbReference type="Proteomes" id="UP000016638">
    <property type="component" value="Unassembled WGS sequence"/>
</dbReference>
<feature type="domain" description="HTH marR-type" evidence="1">
    <location>
        <begin position="1"/>
        <end position="144"/>
    </location>
</feature>
<dbReference type="SMART" id="SM00347">
    <property type="entry name" value="HTH_MARR"/>
    <property type="match status" value="1"/>
</dbReference>
<dbReference type="SUPFAM" id="SSF46785">
    <property type="entry name" value="Winged helix' DNA-binding domain"/>
    <property type="match status" value="1"/>
</dbReference>
<dbReference type="STRING" id="1125712.HMPREF1316_0094"/>
<dbReference type="RefSeq" id="WP_021726151.1">
    <property type="nucleotide sequence ID" value="NZ_AWEZ01000045.1"/>
</dbReference>
<dbReference type="InterPro" id="IPR036390">
    <property type="entry name" value="WH_DNA-bd_sf"/>
</dbReference>
<dbReference type="GO" id="GO:0003700">
    <property type="term" value="F:DNA-binding transcription factor activity"/>
    <property type="evidence" value="ECO:0007669"/>
    <property type="project" value="InterPro"/>
</dbReference>
<gene>
    <name evidence="2" type="ORF">HMPREF1316_0094</name>
</gene>
<evidence type="ECO:0000313" key="2">
    <source>
        <dbReference type="EMBL" id="ERL08282.1"/>
    </source>
</evidence>
<dbReference type="Gene3D" id="1.10.10.10">
    <property type="entry name" value="Winged helix-like DNA-binding domain superfamily/Winged helix DNA-binding domain"/>
    <property type="match status" value="1"/>
</dbReference>
<name>U2UYV7_9ACTN</name>
<comment type="caution">
    <text evidence="2">The sequence shown here is derived from an EMBL/GenBank/DDBJ whole genome shotgun (WGS) entry which is preliminary data.</text>
</comment>
<dbReference type="PROSITE" id="PS50995">
    <property type="entry name" value="HTH_MARR_2"/>
    <property type="match status" value="1"/>
</dbReference>
<organism evidence="2 3">
    <name type="scientific">Olsenella profusa F0195</name>
    <dbReference type="NCBI Taxonomy" id="1125712"/>
    <lineage>
        <taxon>Bacteria</taxon>
        <taxon>Bacillati</taxon>
        <taxon>Actinomycetota</taxon>
        <taxon>Coriobacteriia</taxon>
        <taxon>Coriobacteriales</taxon>
        <taxon>Atopobiaceae</taxon>
        <taxon>Olsenella</taxon>
    </lineage>
</organism>
<dbReference type="InterPro" id="IPR039422">
    <property type="entry name" value="MarR/SlyA-like"/>
</dbReference>
<dbReference type="PATRIC" id="fig|1125712.3.peg.1227"/>
<reference evidence="2 3" key="1">
    <citation type="submission" date="2013-08" db="EMBL/GenBank/DDBJ databases">
        <authorList>
            <person name="Durkin A.S."/>
            <person name="Haft D.R."/>
            <person name="McCorrison J."/>
            <person name="Torralba M."/>
            <person name="Gillis M."/>
            <person name="Haft D.H."/>
            <person name="Methe B."/>
            <person name="Sutton G."/>
            <person name="Nelson K.E."/>
        </authorList>
    </citation>
    <scope>NUCLEOTIDE SEQUENCE [LARGE SCALE GENOMIC DNA]</scope>
    <source>
        <strain evidence="2 3">F0195</strain>
    </source>
</reference>
<dbReference type="PANTHER" id="PTHR33164">
    <property type="entry name" value="TRANSCRIPTIONAL REGULATOR, MARR FAMILY"/>
    <property type="match status" value="1"/>
</dbReference>
<accession>U2UYV7</accession>
<dbReference type="PRINTS" id="PR00598">
    <property type="entry name" value="HTHMARR"/>
</dbReference>
<dbReference type="InterPro" id="IPR000835">
    <property type="entry name" value="HTH_MarR-typ"/>
</dbReference>
<dbReference type="eggNOG" id="COG1846">
    <property type="taxonomic scope" value="Bacteria"/>
</dbReference>
<evidence type="ECO:0000259" key="1">
    <source>
        <dbReference type="PROSITE" id="PS50995"/>
    </source>
</evidence>
<proteinExistence type="predicted"/>
<sequence length="160" mass="18340">MTKESLSREWGLLEGTPEKRVMRSFGFFGHYLHVHAGGRSGKQHILTQLLHCGGHLTQRELQDSYSISSAALSEVLAKLEAEGLVTRTRSEQDRRQLEIALTPTRSTVAREETERRLAFVRDSLGALTPPEREQLASLLERVEQSWQKKEYDRRETPCEH</sequence>
<dbReference type="PANTHER" id="PTHR33164:SF43">
    <property type="entry name" value="HTH-TYPE TRANSCRIPTIONAL REPRESSOR YETL"/>
    <property type="match status" value="1"/>
</dbReference>